<keyword evidence="2" id="KW-1185">Reference proteome</keyword>
<dbReference type="AlphaFoldDB" id="A0A151GQX1"/>
<name>A0A151GQX1_DRECN</name>
<protein>
    <recommendedName>
        <fullName evidence="3">BTB domain-containing protein</fullName>
    </recommendedName>
</protein>
<gene>
    <name evidence="1" type="ORF">DCS_00637</name>
</gene>
<dbReference type="EMBL" id="LAYC01000001">
    <property type="protein sequence ID" value="KYK59507.1"/>
    <property type="molecule type" value="Genomic_DNA"/>
</dbReference>
<accession>A0A151GQX1</accession>
<evidence type="ECO:0000313" key="1">
    <source>
        <dbReference type="EMBL" id="KYK59507.1"/>
    </source>
</evidence>
<comment type="caution">
    <text evidence="1">The sequence shown here is derived from an EMBL/GenBank/DDBJ whole genome shotgun (WGS) entry which is preliminary data.</text>
</comment>
<evidence type="ECO:0000313" key="2">
    <source>
        <dbReference type="Proteomes" id="UP000076580"/>
    </source>
</evidence>
<evidence type="ECO:0008006" key="3">
    <source>
        <dbReference type="Google" id="ProtNLM"/>
    </source>
</evidence>
<dbReference type="RefSeq" id="XP_040658859.1">
    <property type="nucleotide sequence ID" value="XM_040797976.1"/>
</dbReference>
<organism evidence="1 2">
    <name type="scientific">Drechmeria coniospora</name>
    <name type="common">Nematophagous fungus</name>
    <name type="synonym">Meria coniospora</name>
    <dbReference type="NCBI Taxonomy" id="98403"/>
    <lineage>
        <taxon>Eukaryota</taxon>
        <taxon>Fungi</taxon>
        <taxon>Dikarya</taxon>
        <taxon>Ascomycota</taxon>
        <taxon>Pezizomycotina</taxon>
        <taxon>Sordariomycetes</taxon>
        <taxon>Hypocreomycetidae</taxon>
        <taxon>Hypocreales</taxon>
        <taxon>Ophiocordycipitaceae</taxon>
        <taxon>Drechmeria</taxon>
    </lineage>
</organism>
<proteinExistence type="predicted"/>
<dbReference type="GeneID" id="63713280"/>
<reference evidence="1 2" key="1">
    <citation type="journal article" date="2016" name="Sci. Rep.">
        <title>Insights into Adaptations to a Near-Obligate Nematode Endoparasitic Lifestyle from the Finished Genome of Drechmeria coniospora.</title>
        <authorList>
            <person name="Zhang L."/>
            <person name="Zhou Z."/>
            <person name="Guo Q."/>
            <person name="Fokkens L."/>
            <person name="Miskei M."/>
            <person name="Pocsi I."/>
            <person name="Zhang W."/>
            <person name="Chen M."/>
            <person name="Wang L."/>
            <person name="Sun Y."/>
            <person name="Donzelli B.G."/>
            <person name="Gibson D.M."/>
            <person name="Nelson D.R."/>
            <person name="Luo J.G."/>
            <person name="Rep M."/>
            <person name="Liu H."/>
            <person name="Yang S."/>
            <person name="Wang J."/>
            <person name="Krasnoff S.B."/>
            <person name="Xu Y."/>
            <person name="Molnar I."/>
            <person name="Lin M."/>
        </authorList>
    </citation>
    <scope>NUCLEOTIDE SEQUENCE [LARGE SCALE GENOMIC DNA]</scope>
    <source>
        <strain evidence="1 2">ARSEF 6962</strain>
    </source>
</reference>
<dbReference type="InParanoid" id="A0A151GQX1"/>
<dbReference type="Proteomes" id="UP000076580">
    <property type="component" value="Chromosome 01"/>
</dbReference>
<sequence>MPQATICRAPGSISQILLTKQVEVSLPSNGPKALESPIILFIVGAQGVRFHVHRDIFRNLSAFRYCMILPITGSNIVRFEDVDPCTFPSIIFYSICHGYRKEVPQQVSVPSNFGPPLSPTQIQTTDTHSEERSIDLESDPLLSSGLPICMKDSLDAKACPETHRRRDILVSTTIHSIGLLDYFALVTYIYRNTKADDDARMLAAAFVNCIFWTGHETTGYEELYAEVPKLFGDMGSLNLTVLHSQAS</sequence>